<dbReference type="RefSeq" id="WP_379566946.1">
    <property type="nucleotide sequence ID" value="NZ_JBHSQK010000039.1"/>
</dbReference>
<name>A0ABW1IAL6_9PSEU</name>
<proteinExistence type="predicted"/>
<evidence type="ECO:0000313" key="2">
    <source>
        <dbReference type="Proteomes" id="UP001596119"/>
    </source>
</evidence>
<reference evidence="2" key="1">
    <citation type="journal article" date="2019" name="Int. J. Syst. Evol. Microbiol.">
        <title>The Global Catalogue of Microorganisms (GCM) 10K type strain sequencing project: providing services to taxonomists for standard genome sequencing and annotation.</title>
        <authorList>
            <consortium name="The Broad Institute Genomics Platform"/>
            <consortium name="The Broad Institute Genome Sequencing Center for Infectious Disease"/>
            <person name="Wu L."/>
            <person name="Ma J."/>
        </authorList>
    </citation>
    <scope>NUCLEOTIDE SEQUENCE [LARGE SCALE GENOMIC DNA]</scope>
    <source>
        <strain evidence="2">CGMCC 4.7397</strain>
    </source>
</reference>
<dbReference type="Proteomes" id="UP001596119">
    <property type="component" value="Unassembled WGS sequence"/>
</dbReference>
<sequence length="101" mass="11013">MTGLWQCAVCETINNGGQYCSACGAALTKRSAAVTAVRSRLTQAPPPPPVTPLPDPVRRAINREPVDEEDWPYDETSFRVLPLPGGCLFTAGPRRTDFREP</sequence>
<dbReference type="EMBL" id="JBHSQK010000039">
    <property type="protein sequence ID" value="MFC5949803.1"/>
    <property type="molecule type" value="Genomic_DNA"/>
</dbReference>
<evidence type="ECO:0000313" key="1">
    <source>
        <dbReference type="EMBL" id="MFC5949803.1"/>
    </source>
</evidence>
<keyword evidence="2" id="KW-1185">Reference proteome</keyword>
<comment type="caution">
    <text evidence="1">The sequence shown here is derived from an EMBL/GenBank/DDBJ whole genome shotgun (WGS) entry which is preliminary data.</text>
</comment>
<evidence type="ECO:0008006" key="3">
    <source>
        <dbReference type="Google" id="ProtNLM"/>
    </source>
</evidence>
<protein>
    <recommendedName>
        <fullName evidence="3">RanBP2-type domain-containing protein</fullName>
    </recommendedName>
</protein>
<organism evidence="1 2">
    <name type="scientific">Pseudonocardia lutea</name>
    <dbReference type="NCBI Taxonomy" id="2172015"/>
    <lineage>
        <taxon>Bacteria</taxon>
        <taxon>Bacillati</taxon>
        <taxon>Actinomycetota</taxon>
        <taxon>Actinomycetes</taxon>
        <taxon>Pseudonocardiales</taxon>
        <taxon>Pseudonocardiaceae</taxon>
        <taxon>Pseudonocardia</taxon>
    </lineage>
</organism>
<gene>
    <name evidence="1" type="ORF">ACFQH9_16140</name>
</gene>
<accession>A0ABW1IAL6</accession>